<accession>A0A8E0IS65</accession>
<proteinExistence type="predicted"/>
<dbReference type="EMBL" id="ANKD01000402">
    <property type="protein sequence ID" value="EPC73563.1"/>
    <property type="molecule type" value="Genomic_DNA"/>
</dbReference>
<keyword evidence="1" id="KW-0732">Signal</keyword>
<dbReference type="AlphaFoldDB" id="A0A8E0IS65"/>
<feature type="chain" id="PRO_5034705265" evidence="1">
    <location>
        <begin position="28"/>
        <end position="114"/>
    </location>
</feature>
<reference evidence="2 3" key="1">
    <citation type="journal article" date="2013" name="PLoS ONE">
        <title>Lactobacillus paracasei comparative genomics: towards species pan-genome definition and exploitation of diversity.</title>
        <authorList>
            <person name="Smokvina T."/>
            <person name="Wels M."/>
            <person name="Polka J."/>
            <person name="Chervaux C."/>
            <person name="Brisse S."/>
            <person name="Boekhorst J."/>
            <person name="van Hylckama Vlieg J.E."/>
            <person name="Siezen R.J."/>
        </authorList>
    </citation>
    <scope>NUCLEOTIDE SEQUENCE [LARGE SCALE GENOMIC DNA]</scope>
    <source>
        <strain evidence="2 3">Lpp71</strain>
    </source>
</reference>
<organism evidence="2 3">
    <name type="scientific">Lacticaseibacillus paracasei subsp. paracasei Lpp71</name>
    <dbReference type="NCBI Taxonomy" id="1256207"/>
    <lineage>
        <taxon>Bacteria</taxon>
        <taxon>Bacillati</taxon>
        <taxon>Bacillota</taxon>
        <taxon>Bacilli</taxon>
        <taxon>Lactobacillales</taxon>
        <taxon>Lactobacillaceae</taxon>
        <taxon>Lacticaseibacillus</taxon>
    </lineage>
</organism>
<feature type="non-terminal residue" evidence="2">
    <location>
        <position position="114"/>
    </location>
</feature>
<dbReference type="Gene3D" id="2.60.120.200">
    <property type="match status" value="1"/>
</dbReference>
<feature type="signal peptide" evidence="1">
    <location>
        <begin position="1"/>
        <end position="27"/>
    </location>
</feature>
<sequence>MKKRCHLLACLGMLLCTLLAPVTSVGAAVTWPTTSGYPAPPSFGDVDGLFSPTMGDSSLLTDPTSGHAVGLEINKDQANRSGAIWSKAPMFDLDKDSSYTMYFYMGNKPKSGEG</sequence>
<comment type="caution">
    <text evidence="2">The sequence shown here is derived from an EMBL/GenBank/DDBJ whole genome shotgun (WGS) entry which is preliminary data.</text>
</comment>
<dbReference type="Proteomes" id="UP000014252">
    <property type="component" value="Unassembled WGS sequence"/>
</dbReference>
<name>A0A8E0IS65_LACPA</name>
<evidence type="ECO:0000313" key="2">
    <source>
        <dbReference type="EMBL" id="EPC73563.1"/>
    </source>
</evidence>
<evidence type="ECO:0000256" key="1">
    <source>
        <dbReference type="SAM" id="SignalP"/>
    </source>
</evidence>
<protein>
    <submittedName>
        <fullName evidence="2">Uncharacterized protein</fullName>
    </submittedName>
</protein>
<evidence type="ECO:0000313" key="3">
    <source>
        <dbReference type="Proteomes" id="UP000014252"/>
    </source>
</evidence>
<gene>
    <name evidence="2" type="ORF">Lpp71_08497</name>
</gene>